<dbReference type="Gene3D" id="4.10.1240.10">
    <property type="entry name" value="GPCR, family 2, extracellular hormone receptor domain"/>
    <property type="match status" value="1"/>
</dbReference>
<organism evidence="2 3">
    <name type="scientific">Romanomermis culicivorax</name>
    <name type="common">Nematode worm</name>
    <dbReference type="NCBI Taxonomy" id="13658"/>
    <lineage>
        <taxon>Eukaryota</taxon>
        <taxon>Metazoa</taxon>
        <taxon>Ecdysozoa</taxon>
        <taxon>Nematoda</taxon>
        <taxon>Enoplea</taxon>
        <taxon>Dorylaimia</taxon>
        <taxon>Mermithida</taxon>
        <taxon>Mermithoidea</taxon>
        <taxon>Mermithidae</taxon>
        <taxon>Romanomermis</taxon>
    </lineage>
</organism>
<sequence>MKCYRNEEEIYHEIWHRANKTCSEKNGPDPGVSRKLFWQDAKCPGISCYALLAGNWCPGVYDGWNCWNHTAPGTLAYADCSVISQFDEVDGK</sequence>
<reference evidence="3" key="1">
    <citation type="submission" date="2022-11" db="UniProtKB">
        <authorList>
            <consortium name="WormBaseParasite"/>
        </authorList>
    </citation>
    <scope>IDENTIFICATION</scope>
</reference>
<evidence type="ECO:0000313" key="2">
    <source>
        <dbReference type="Proteomes" id="UP000887565"/>
    </source>
</evidence>
<dbReference type="GO" id="GO:0016020">
    <property type="term" value="C:membrane"/>
    <property type="evidence" value="ECO:0007669"/>
    <property type="project" value="InterPro"/>
</dbReference>
<dbReference type="PROSITE" id="PS50227">
    <property type="entry name" value="G_PROTEIN_RECEP_F2_3"/>
    <property type="match status" value="1"/>
</dbReference>
<dbReference type="WBParaSite" id="nRc.2.0.1.t37786-RA">
    <property type="protein sequence ID" value="nRc.2.0.1.t37786-RA"/>
    <property type="gene ID" value="nRc.2.0.1.g37786"/>
</dbReference>
<protein>
    <submittedName>
        <fullName evidence="3">G-protein coupled receptors family 2 profile 1 domain-containing protein</fullName>
    </submittedName>
</protein>
<dbReference type="Proteomes" id="UP000887565">
    <property type="component" value="Unplaced"/>
</dbReference>
<evidence type="ECO:0000313" key="3">
    <source>
        <dbReference type="WBParaSite" id="nRc.2.0.1.t37786-RA"/>
    </source>
</evidence>
<evidence type="ECO:0000259" key="1">
    <source>
        <dbReference type="PROSITE" id="PS50227"/>
    </source>
</evidence>
<dbReference type="AlphaFoldDB" id="A0A915KIG0"/>
<feature type="domain" description="G-protein coupled receptors family 2 profile 1" evidence="1">
    <location>
        <begin position="21"/>
        <end position="80"/>
    </location>
</feature>
<proteinExistence type="predicted"/>
<accession>A0A915KIG0</accession>
<dbReference type="GO" id="GO:0004930">
    <property type="term" value="F:G protein-coupled receptor activity"/>
    <property type="evidence" value="ECO:0007669"/>
    <property type="project" value="InterPro"/>
</dbReference>
<dbReference type="InterPro" id="IPR001879">
    <property type="entry name" value="GPCR_2_extracellular_dom"/>
</dbReference>
<dbReference type="SUPFAM" id="SSF111418">
    <property type="entry name" value="Hormone receptor domain"/>
    <property type="match status" value="1"/>
</dbReference>
<keyword evidence="2" id="KW-1185">Reference proteome</keyword>
<dbReference type="InterPro" id="IPR036445">
    <property type="entry name" value="GPCR_2_extracell_dom_sf"/>
</dbReference>
<name>A0A915KIG0_ROMCU</name>